<evidence type="ECO:0000256" key="7">
    <source>
        <dbReference type="ARBA" id="ARBA00023014"/>
    </source>
</evidence>
<evidence type="ECO:0000256" key="1">
    <source>
        <dbReference type="ARBA" id="ARBA00008343"/>
    </source>
</evidence>
<dbReference type="GO" id="GO:0006289">
    <property type="term" value="P:nucleotide-excision repair"/>
    <property type="evidence" value="ECO:0007669"/>
    <property type="project" value="TreeGrafter"/>
</dbReference>
<dbReference type="FunFam" id="1.10.1670.10:FF:000001">
    <property type="entry name" value="Endonuclease III"/>
    <property type="match status" value="1"/>
</dbReference>
<dbReference type="GO" id="GO:0006285">
    <property type="term" value="P:base-excision repair, AP site formation"/>
    <property type="evidence" value="ECO:0007669"/>
    <property type="project" value="TreeGrafter"/>
</dbReference>
<dbReference type="GO" id="GO:0000703">
    <property type="term" value="F:oxidized pyrimidine nucleobase lesion DNA N-glycosylase activity"/>
    <property type="evidence" value="ECO:0007669"/>
    <property type="project" value="TreeGrafter"/>
</dbReference>
<keyword evidence="7 13" id="KW-0411">Iron-sulfur</keyword>
<keyword evidence="9 13" id="KW-0234">DNA repair</keyword>
<dbReference type="PROSITE" id="PS00764">
    <property type="entry name" value="ENDONUCLEASE_III_1"/>
    <property type="match status" value="1"/>
</dbReference>
<dbReference type="Proteomes" id="UP000321408">
    <property type="component" value="Chromosome"/>
</dbReference>
<evidence type="ECO:0000256" key="4">
    <source>
        <dbReference type="ARBA" id="ARBA00022763"/>
    </source>
</evidence>
<dbReference type="InterPro" id="IPR005759">
    <property type="entry name" value="Nth"/>
</dbReference>
<dbReference type="SMART" id="SM00478">
    <property type="entry name" value="ENDO3c"/>
    <property type="match status" value="1"/>
</dbReference>
<keyword evidence="10 13" id="KW-0456">Lyase</keyword>
<keyword evidence="5 13" id="KW-0378">Hydrolase</keyword>
<dbReference type="PIRSF" id="PIRSF001435">
    <property type="entry name" value="Nth"/>
    <property type="match status" value="1"/>
</dbReference>
<evidence type="ECO:0000256" key="6">
    <source>
        <dbReference type="ARBA" id="ARBA00023004"/>
    </source>
</evidence>
<dbReference type="GO" id="GO:0046872">
    <property type="term" value="F:metal ion binding"/>
    <property type="evidence" value="ECO:0007669"/>
    <property type="project" value="UniProtKB-KW"/>
</dbReference>
<dbReference type="HAMAP" id="MF_00942">
    <property type="entry name" value="Nth"/>
    <property type="match status" value="1"/>
</dbReference>
<evidence type="ECO:0000256" key="2">
    <source>
        <dbReference type="ARBA" id="ARBA00022485"/>
    </source>
</evidence>
<organism evidence="14 15">
    <name type="scientific">Promethearchaeum syntrophicum</name>
    <dbReference type="NCBI Taxonomy" id="2594042"/>
    <lineage>
        <taxon>Archaea</taxon>
        <taxon>Promethearchaeati</taxon>
        <taxon>Promethearchaeota</taxon>
        <taxon>Promethearchaeia</taxon>
        <taxon>Promethearchaeales</taxon>
        <taxon>Promethearchaeaceae</taxon>
        <taxon>Promethearchaeum</taxon>
    </lineage>
</organism>
<evidence type="ECO:0000256" key="5">
    <source>
        <dbReference type="ARBA" id="ARBA00022801"/>
    </source>
</evidence>
<dbReference type="AlphaFoldDB" id="A0A5B9D9H4"/>
<dbReference type="PANTHER" id="PTHR43286:SF1">
    <property type="entry name" value="ENDONUCLEASE III-LIKE PROTEIN 1"/>
    <property type="match status" value="1"/>
</dbReference>
<dbReference type="OrthoDB" id="84708at2157"/>
<evidence type="ECO:0000256" key="9">
    <source>
        <dbReference type="ARBA" id="ARBA00023204"/>
    </source>
</evidence>
<evidence type="ECO:0000256" key="3">
    <source>
        <dbReference type="ARBA" id="ARBA00022723"/>
    </source>
</evidence>
<comment type="catalytic activity">
    <reaction evidence="13">
        <text>2'-deoxyribonucleotide-(2'-deoxyribose 5'-phosphate)-2'-deoxyribonucleotide-DNA = a 3'-end 2'-deoxyribonucleotide-(2,3-dehydro-2,3-deoxyribose 5'-phosphate)-DNA + a 5'-end 5'-phospho-2'-deoxyribonucleoside-DNA + H(+)</text>
        <dbReference type="Rhea" id="RHEA:66592"/>
        <dbReference type="Rhea" id="RHEA-COMP:13180"/>
        <dbReference type="Rhea" id="RHEA-COMP:16897"/>
        <dbReference type="Rhea" id="RHEA-COMP:17067"/>
        <dbReference type="ChEBI" id="CHEBI:15378"/>
        <dbReference type="ChEBI" id="CHEBI:136412"/>
        <dbReference type="ChEBI" id="CHEBI:157695"/>
        <dbReference type="ChEBI" id="CHEBI:167181"/>
        <dbReference type="EC" id="4.2.99.18"/>
    </reaction>
</comment>
<keyword evidence="4 13" id="KW-0227">DNA damage</keyword>
<keyword evidence="8 13" id="KW-0238">DNA-binding</keyword>
<dbReference type="PANTHER" id="PTHR43286">
    <property type="entry name" value="ENDONUCLEASE III-LIKE PROTEIN 1"/>
    <property type="match status" value="1"/>
</dbReference>
<dbReference type="GO" id="GO:0141016">
    <property type="term" value="F:G/T mismatch-specific thymine-DNA glycosylase activity"/>
    <property type="evidence" value="ECO:0007669"/>
    <property type="project" value="UniProtKB-EC"/>
</dbReference>
<dbReference type="KEGG" id="psyt:DSAG12_01333"/>
<dbReference type="GO" id="GO:0140078">
    <property type="term" value="F:class I DNA-(apurinic or apyrimidinic site) endonuclease activity"/>
    <property type="evidence" value="ECO:0007669"/>
    <property type="project" value="UniProtKB-EC"/>
</dbReference>
<keyword evidence="11 13" id="KW-0326">Glycosidase</keyword>
<dbReference type="PROSITE" id="PS01155">
    <property type="entry name" value="ENDONUCLEASE_III_2"/>
    <property type="match status" value="1"/>
</dbReference>
<comment type="similarity">
    <text evidence="1 13">Belongs to the Nth/MutY family.</text>
</comment>
<dbReference type="Gene3D" id="1.10.1670.10">
    <property type="entry name" value="Helix-hairpin-Helix base-excision DNA repair enzymes (C-terminal)"/>
    <property type="match status" value="1"/>
</dbReference>
<dbReference type="GO" id="GO:0003677">
    <property type="term" value="F:DNA binding"/>
    <property type="evidence" value="ECO:0007669"/>
    <property type="project" value="UniProtKB-UniRule"/>
</dbReference>
<reference evidence="14 15" key="1">
    <citation type="journal article" date="2020" name="Nature">
        <title>Isolation of an archaeon at the prokaryote-eukaryote interface.</title>
        <authorList>
            <person name="Imachi H."/>
            <person name="Nobu M.K."/>
            <person name="Nakahara N."/>
            <person name="Morono Y."/>
            <person name="Ogawara M."/>
            <person name="Takaki Y."/>
            <person name="Takano Y."/>
            <person name="Uematsu K."/>
            <person name="Ikuta T."/>
            <person name="Ito M."/>
            <person name="Matsui Y."/>
            <person name="Miyazaki M."/>
            <person name="Murata K."/>
            <person name="Saito Y."/>
            <person name="Sakai S."/>
            <person name="Song C."/>
            <person name="Tasumi E."/>
            <person name="Yamanaka Y."/>
            <person name="Yamaguchi T."/>
            <person name="Kamagata Y."/>
            <person name="Tamaki H."/>
            <person name="Takai K."/>
        </authorList>
    </citation>
    <scope>NUCLEOTIDE SEQUENCE [LARGE SCALE GENOMIC DNA]</scope>
    <source>
        <strain evidence="14 15">MK-D1</strain>
    </source>
</reference>
<sequence length="249" mass="28289">MTPSISSKISPCDDQPCRVKVLTEMYTVIKGTELLLEVIQPNSLSEIHFGEYDPERKKNAFKTLIATILSARSKDETTIKVVDGLWNKYSTPEEIAYAPLENLEKLVYSSGTYHQKAIRIKETSKIIHENFHNQVPDTLEELVKLPGVGRKVANCVLNISFNKDVIPVDTHVHRISNRVGWVKTNNPEKTEKGLEKLFPQSSWKMINYTLVSFGKKICKPINPLCSECPINKKCLKLIKIPRKSKKALK</sequence>
<dbReference type="InterPro" id="IPR011257">
    <property type="entry name" value="DNA_glycosylase"/>
</dbReference>
<comment type="cofactor">
    <cofactor evidence="13">
        <name>[4Fe-4S] cluster</name>
        <dbReference type="ChEBI" id="CHEBI:49883"/>
    </cofactor>
    <text evidence="13">Binds 1 [4Fe-4S] cluster.</text>
</comment>
<accession>A0A5B9D9H4</accession>
<evidence type="ECO:0000256" key="8">
    <source>
        <dbReference type="ARBA" id="ARBA00023125"/>
    </source>
</evidence>
<dbReference type="InterPro" id="IPR003651">
    <property type="entry name" value="Endonuclease3_FeS-loop_motif"/>
</dbReference>
<comment type="function">
    <text evidence="13">DNA repair enzyme that has both DNA N-glycosylase activity and AP-lyase activity. The DNA N-glycosylase activity releases various damaged pyrimidines from DNA by cleaving the N-glycosidic bond, leaving an AP (apurinic/apyrimidinic) site. The AP-lyase activity cleaves the phosphodiester bond 3' to the AP site by a beta-elimination, leaving a 3'-terminal unsaturated sugar and a product with a terminal 5'-phosphate.</text>
</comment>
<dbReference type="FunFam" id="1.10.340.30:FF:000001">
    <property type="entry name" value="Endonuclease III"/>
    <property type="match status" value="1"/>
</dbReference>
<dbReference type="SUPFAM" id="SSF48150">
    <property type="entry name" value="DNA-glycosylase"/>
    <property type="match status" value="1"/>
</dbReference>
<evidence type="ECO:0000313" key="15">
    <source>
        <dbReference type="Proteomes" id="UP000321408"/>
    </source>
</evidence>
<dbReference type="EMBL" id="CP042905">
    <property type="protein sequence ID" value="QEE15507.2"/>
    <property type="molecule type" value="Genomic_DNA"/>
</dbReference>
<evidence type="ECO:0000256" key="11">
    <source>
        <dbReference type="ARBA" id="ARBA00023295"/>
    </source>
</evidence>
<reference evidence="14 15" key="2">
    <citation type="journal article" date="2024" name="Int. J. Syst. Evol. Microbiol.">
        <title>Promethearchaeum syntrophicum gen. nov., sp. nov., an anaerobic, obligately syntrophic archaeon, the first isolate of the lineage 'Asgard' archaea, and proposal of the new archaeal phylum Promethearchaeota phyl. nov. and kingdom Promethearchaeati regn. nov.</title>
        <authorList>
            <person name="Imachi H."/>
            <person name="Nobu M.K."/>
            <person name="Kato S."/>
            <person name="Takaki Y."/>
            <person name="Miyazaki M."/>
            <person name="Miyata M."/>
            <person name="Ogawara M."/>
            <person name="Saito Y."/>
            <person name="Sakai S."/>
            <person name="Tahara Y.O."/>
            <person name="Takano Y."/>
            <person name="Tasumi E."/>
            <person name="Uematsu K."/>
            <person name="Yoshimura T."/>
            <person name="Itoh T."/>
            <person name="Ohkuma M."/>
            <person name="Takai K."/>
        </authorList>
    </citation>
    <scope>NUCLEOTIDE SEQUENCE [LARGE SCALE GENOMIC DNA]</scope>
    <source>
        <strain evidence="14 15">MK-D1</strain>
    </source>
</reference>
<protein>
    <recommendedName>
        <fullName evidence="13">Endonuclease III</fullName>
        <ecNumber evidence="13">4.2.99.18</ecNumber>
    </recommendedName>
    <alternativeName>
        <fullName evidence="13">DNA-(apurinic or apyrimidinic site) lyase</fullName>
    </alternativeName>
</protein>
<dbReference type="EC" id="4.2.99.18" evidence="13"/>
<keyword evidence="6 13" id="KW-0408">Iron</keyword>
<proteinExistence type="inferred from homology"/>
<dbReference type="InterPro" id="IPR003265">
    <property type="entry name" value="HhH-GPD_domain"/>
</dbReference>
<keyword evidence="3 13" id="KW-0479">Metal-binding</keyword>
<dbReference type="Pfam" id="PF00730">
    <property type="entry name" value="HhH-GPD"/>
    <property type="match status" value="1"/>
</dbReference>
<dbReference type="GO" id="GO:0051539">
    <property type="term" value="F:4 iron, 4 sulfur cluster binding"/>
    <property type="evidence" value="ECO:0007669"/>
    <property type="project" value="UniProtKB-UniRule"/>
</dbReference>
<evidence type="ECO:0000256" key="12">
    <source>
        <dbReference type="ARBA" id="ARBA00052915"/>
    </source>
</evidence>
<evidence type="ECO:0000256" key="13">
    <source>
        <dbReference type="HAMAP-Rule" id="MF_00942"/>
    </source>
</evidence>
<dbReference type="SMART" id="SM00525">
    <property type="entry name" value="FES"/>
    <property type="match status" value="1"/>
</dbReference>
<evidence type="ECO:0000256" key="10">
    <source>
        <dbReference type="ARBA" id="ARBA00023239"/>
    </source>
</evidence>
<dbReference type="InterPro" id="IPR023170">
    <property type="entry name" value="HhH_base_excis_C"/>
</dbReference>
<dbReference type="InterPro" id="IPR000445">
    <property type="entry name" value="HhH_motif"/>
</dbReference>
<dbReference type="Gene3D" id="1.10.340.30">
    <property type="entry name" value="Hypothetical protein, domain 2"/>
    <property type="match status" value="1"/>
</dbReference>
<dbReference type="Pfam" id="PF00633">
    <property type="entry name" value="HHH"/>
    <property type="match status" value="1"/>
</dbReference>
<dbReference type="InterPro" id="IPR004036">
    <property type="entry name" value="Endonuclease-III-like_CS2"/>
</dbReference>
<keyword evidence="15" id="KW-1185">Reference proteome</keyword>
<evidence type="ECO:0000313" key="14">
    <source>
        <dbReference type="EMBL" id="QEE15507.2"/>
    </source>
</evidence>
<gene>
    <name evidence="13 14" type="primary">nth</name>
    <name evidence="14" type="ORF">DSAG12_01333</name>
</gene>
<keyword evidence="2 13" id="KW-0004">4Fe-4S</keyword>
<keyword evidence="14" id="KW-0255">Endonuclease</keyword>
<dbReference type="InterPro" id="IPR004035">
    <property type="entry name" value="Endouclease-III_FeS-bd_BS"/>
</dbReference>
<comment type="catalytic activity">
    <reaction evidence="12">
        <text>Hydrolyzes mismatched double-stranded DNA and polynucleotides, releasing free thymine.</text>
        <dbReference type="EC" id="3.2.2.29"/>
    </reaction>
</comment>
<keyword evidence="14" id="KW-0540">Nuclease</keyword>
<name>A0A5B9D9H4_9ARCH</name>
<dbReference type="CDD" id="cd00056">
    <property type="entry name" value="ENDO3c"/>
    <property type="match status" value="1"/>
</dbReference>